<evidence type="ECO:0000256" key="3">
    <source>
        <dbReference type="PROSITE-ProRule" id="PRU00023"/>
    </source>
</evidence>
<protein>
    <submittedName>
        <fullName evidence="5">Uncharacterized protein</fullName>
    </submittedName>
</protein>
<dbReference type="SMART" id="SM00248">
    <property type="entry name" value="ANK"/>
    <property type="match status" value="3"/>
</dbReference>
<dbReference type="AlphaFoldDB" id="A0A291GQQ7"/>
<dbReference type="PROSITE" id="PS50297">
    <property type="entry name" value="ANK_REP_REGION"/>
    <property type="match status" value="2"/>
</dbReference>
<evidence type="ECO:0000256" key="2">
    <source>
        <dbReference type="ARBA" id="ARBA00023043"/>
    </source>
</evidence>
<feature type="repeat" description="ANK" evidence="3">
    <location>
        <begin position="66"/>
        <end position="98"/>
    </location>
</feature>
<keyword evidence="6" id="KW-1185">Reference proteome</keyword>
<proteinExistence type="predicted"/>
<name>A0A291GQQ7_9MICO</name>
<feature type="region of interest" description="Disordered" evidence="4">
    <location>
        <begin position="1"/>
        <end position="25"/>
    </location>
</feature>
<dbReference type="Pfam" id="PF12796">
    <property type="entry name" value="Ank_2"/>
    <property type="match status" value="1"/>
</dbReference>
<dbReference type="InterPro" id="IPR002110">
    <property type="entry name" value="Ankyrin_rpt"/>
</dbReference>
<dbReference type="RefSeq" id="WP_096803554.1">
    <property type="nucleotide sequence ID" value="NZ_CP023563.1"/>
</dbReference>
<keyword evidence="1" id="KW-0677">Repeat</keyword>
<dbReference type="EMBL" id="CP023563">
    <property type="protein sequence ID" value="ATG52440.1"/>
    <property type="molecule type" value="Genomic_DNA"/>
</dbReference>
<dbReference type="PRINTS" id="PR01415">
    <property type="entry name" value="ANKYRIN"/>
</dbReference>
<dbReference type="OrthoDB" id="306540at2"/>
<dbReference type="Proteomes" id="UP000218165">
    <property type="component" value="Chromosome"/>
</dbReference>
<feature type="compositionally biased region" description="Polar residues" evidence="4">
    <location>
        <begin position="1"/>
        <end position="13"/>
    </location>
</feature>
<dbReference type="Gene3D" id="1.25.40.20">
    <property type="entry name" value="Ankyrin repeat-containing domain"/>
    <property type="match status" value="1"/>
</dbReference>
<dbReference type="InterPro" id="IPR036770">
    <property type="entry name" value="Ankyrin_rpt-contain_sf"/>
</dbReference>
<evidence type="ECO:0000313" key="5">
    <source>
        <dbReference type="EMBL" id="ATG52440.1"/>
    </source>
</evidence>
<dbReference type="PANTHER" id="PTHR24171">
    <property type="entry name" value="ANKYRIN REPEAT DOMAIN-CONTAINING PROTEIN 39-RELATED"/>
    <property type="match status" value="1"/>
</dbReference>
<feature type="repeat" description="ANK" evidence="3">
    <location>
        <begin position="99"/>
        <end position="131"/>
    </location>
</feature>
<reference evidence="6" key="1">
    <citation type="submission" date="2017-09" db="EMBL/GenBank/DDBJ databases">
        <title>Brachybacterium sp. VM2412.</title>
        <authorList>
            <person name="Tak E.J."/>
            <person name="Bae J.-W."/>
        </authorList>
    </citation>
    <scope>NUCLEOTIDE SEQUENCE [LARGE SCALE GENOMIC DNA]</scope>
    <source>
        <strain evidence="6">VM2412</strain>
    </source>
</reference>
<dbReference type="KEGG" id="brz:CFK38_13625"/>
<evidence type="ECO:0000256" key="4">
    <source>
        <dbReference type="SAM" id="MobiDB-lite"/>
    </source>
</evidence>
<keyword evidence="2 3" id="KW-0040">ANK repeat</keyword>
<dbReference type="SUPFAM" id="SSF48403">
    <property type="entry name" value="Ankyrin repeat"/>
    <property type="match status" value="1"/>
</dbReference>
<sequence length="154" mass="15946">MSTSYPGTVNEDTPPQPTSPENPAGAEDEAVIALAHSLLDAARTGDAAALLSLVDQGAPVNLRDGAGNSPLMLAAYHGHAELVRELAARGADVDLMNDRGQSPLAGVAFKGFTDAARVLLEAGADPDLGRPSALETATYFERAEILSLIQARRA</sequence>
<organism evidence="5 6">
    <name type="scientific">Brachybacterium vulturis</name>
    <dbReference type="NCBI Taxonomy" id="2017484"/>
    <lineage>
        <taxon>Bacteria</taxon>
        <taxon>Bacillati</taxon>
        <taxon>Actinomycetota</taxon>
        <taxon>Actinomycetes</taxon>
        <taxon>Micrococcales</taxon>
        <taxon>Dermabacteraceae</taxon>
        <taxon>Brachybacterium</taxon>
    </lineage>
</organism>
<evidence type="ECO:0000313" key="6">
    <source>
        <dbReference type="Proteomes" id="UP000218165"/>
    </source>
</evidence>
<accession>A0A291GQQ7</accession>
<dbReference type="PROSITE" id="PS50088">
    <property type="entry name" value="ANK_REPEAT"/>
    <property type="match status" value="2"/>
</dbReference>
<evidence type="ECO:0000256" key="1">
    <source>
        <dbReference type="ARBA" id="ARBA00022737"/>
    </source>
</evidence>
<gene>
    <name evidence="5" type="ORF">CFK38_13625</name>
</gene>